<evidence type="ECO:0000313" key="2">
    <source>
        <dbReference type="Proteomes" id="UP000002432"/>
    </source>
</evidence>
<sequence>MPVTYEIDAARKLVRTRCVGPVRMMDVLDHFRTLEADPACPPHADVFLDLVELQSLPKSFQLAGVVYEVEQLQPKVRFGACAIVVDREVLFGMMRIFATLAEGTFRVVRVFRKREEAEQWLQGEQSASTAR</sequence>
<dbReference type="AlphaFoldDB" id="Q1ITX2"/>
<dbReference type="eggNOG" id="ENOG5033IGR">
    <property type="taxonomic scope" value="Bacteria"/>
</dbReference>
<keyword evidence="2" id="KW-1185">Reference proteome</keyword>
<protein>
    <recommendedName>
        <fullName evidence="3">STAS/SEC14 domain-containing protein</fullName>
    </recommendedName>
</protein>
<dbReference type="STRING" id="204669.Acid345_0673"/>
<dbReference type="HOGENOM" id="CLU_1924802_0_0_0"/>
<dbReference type="KEGG" id="aba:Acid345_0673"/>
<dbReference type="EMBL" id="CP000360">
    <property type="protein sequence ID" value="ABF39678.1"/>
    <property type="molecule type" value="Genomic_DNA"/>
</dbReference>
<evidence type="ECO:0000313" key="1">
    <source>
        <dbReference type="EMBL" id="ABF39678.1"/>
    </source>
</evidence>
<dbReference type="Proteomes" id="UP000002432">
    <property type="component" value="Chromosome"/>
</dbReference>
<dbReference type="OrthoDB" id="129739at2"/>
<organism evidence="1 2">
    <name type="scientific">Koribacter versatilis (strain Ellin345)</name>
    <dbReference type="NCBI Taxonomy" id="204669"/>
    <lineage>
        <taxon>Bacteria</taxon>
        <taxon>Pseudomonadati</taxon>
        <taxon>Acidobacteriota</taxon>
        <taxon>Terriglobia</taxon>
        <taxon>Terriglobales</taxon>
        <taxon>Candidatus Korobacteraceae</taxon>
        <taxon>Candidatus Korobacter</taxon>
    </lineage>
</organism>
<reference evidence="1 2" key="1">
    <citation type="journal article" date="2009" name="Appl. Environ. Microbiol.">
        <title>Three genomes from the phylum Acidobacteria provide insight into the lifestyles of these microorganisms in soils.</title>
        <authorList>
            <person name="Ward N.L."/>
            <person name="Challacombe J.F."/>
            <person name="Janssen P.H."/>
            <person name="Henrissat B."/>
            <person name="Coutinho P.M."/>
            <person name="Wu M."/>
            <person name="Xie G."/>
            <person name="Haft D.H."/>
            <person name="Sait M."/>
            <person name="Badger J."/>
            <person name="Barabote R.D."/>
            <person name="Bradley B."/>
            <person name="Brettin T.S."/>
            <person name="Brinkac L.M."/>
            <person name="Bruce D."/>
            <person name="Creasy T."/>
            <person name="Daugherty S.C."/>
            <person name="Davidsen T.M."/>
            <person name="DeBoy R.T."/>
            <person name="Detter J.C."/>
            <person name="Dodson R.J."/>
            <person name="Durkin A.S."/>
            <person name="Ganapathy A."/>
            <person name="Gwinn-Giglio M."/>
            <person name="Han C.S."/>
            <person name="Khouri H."/>
            <person name="Kiss H."/>
            <person name="Kothari S.P."/>
            <person name="Madupu R."/>
            <person name="Nelson K.E."/>
            <person name="Nelson W.C."/>
            <person name="Paulsen I."/>
            <person name="Penn K."/>
            <person name="Ren Q."/>
            <person name="Rosovitz M.J."/>
            <person name="Selengut J.D."/>
            <person name="Shrivastava S."/>
            <person name="Sullivan S.A."/>
            <person name="Tapia R."/>
            <person name="Thompson L.S."/>
            <person name="Watkins K.L."/>
            <person name="Yang Q."/>
            <person name="Yu C."/>
            <person name="Zafar N."/>
            <person name="Zhou L."/>
            <person name="Kuske C.R."/>
        </authorList>
    </citation>
    <scope>NUCLEOTIDE SEQUENCE [LARGE SCALE GENOMIC DNA]</scope>
    <source>
        <strain evidence="1 2">Ellin345</strain>
    </source>
</reference>
<evidence type="ECO:0008006" key="3">
    <source>
        <dbReference type="Google" id="ProtNLM"/>
    </source>
</evidence>
<gene>
    <name evidence="1" type="ordered locus">Acid345_0673</name>
</gene>
<proteinExistence type="predicted"/>
<name>Q1ITX2_KORVE</name>
<dbReference type="EnsemblBacteria" id="ABF39678">
    <property type="protein sequence ID" value="ABF39678"/>
    <property type="gene ID" value="Acid345_0673"/>
</dbReference>
<accession>Q1ITX2</accession>
<dbReference type="RefSeq" id="WP_011521480.1">
    <property type="nucleotide sequence ID" value="NC_008009.1"/>
</dbReference>